<dbReference type="PANTHER" id="PTHR24291:SF50">
    <property type="entry name" value="BIFUNCTIONAL ALBAFLAVENONE MONOOXYGENASE_TERPENE SYNTHASE"/>
    <property type="match status" value="1"/>
</dbReference>
<comment type="cofactor">
    <cofactor evidence="7">
        <name>heme</name>
        <dbReference type="ChEBI" id="CHEBI:30413"/>
    </cofactor>
</comment>
<dbReference type="GO" id="GO:0020037">
    <property type="term" value="F:heme binding"/>
    <property type="evidence" value="ECO:0007669"/>
    <property type="project" value="InterPro"/>
</dbReference>
<comment type="similarity">
    <text evidence="1 8">Belongs to the cytochrome P450 family.</text>
</comment>
<evidence type="ECO:0000256" key="4">
    <source>
        <dbReference type="ARBA" id="ARBA00023002"/>
    </source>
</evidence>
<dbReference type="InterPro" id="IPR001128">
    <property type="entry name" value="Cyt_P450"/>
</dbReference>
<keyword evidence="2 7" id="KW-0349">Heme</keyword>
<dbReference type="InterPro" id="IPR050196">
    <property type="entry name" value="Cytochrome_P450_Monoox"/>
</dbReference>
<dbReference type="Pfam" id="PF00067">
    <property type="entry name" value="p450"/>
    <property type="match status" value="1"/>
</dbReference>
<evidence type="ECO:0000256" key="8">
    <source>
        <dbReference type="RuleBase" id="RU000461"/>
    </source>
</evidence>
<dbReference type="PRINTS" id="PR00463">
    <property type="entry name" value="EP450I"/>
</dbReference>
<dbReference type="GO" id="GO:0005506">
    <property type="term" value="F:iron ion binding"/>
    <property type="evidence" value="ECO:0007669"/>
    <property type="project" value="InterPro"/>
</dbReference>
<dbReference type="InterPro" id="IPR017972">
    <property type="entry name" value="Cyt_P450_CS"/>
</dbReference>
<dbReference type="PRINTS" id="PR00385">
    <property type="entry name" value="P450"/>
</dbReference>
<organism evidence="9 10">
    <name type="scientific">Microscilla marina ATCC 23134</name>
    <dbReference type="NCBI Taxonomy" id="313606"/>
    <lineage>
        <taxon>Bacteria</taxon>
        <taxon>Pseudomonadati</taxon>
        <taxon>Bacteroidota</taxon>
        <taxon>Cytophagia</taxon>
        <taxon>Cytophagales</taxon>
        <taxon>Microscillaceae</taxon>
        <taxon>Microscilla</taxon>
    </lineage>
</organism>
<dbReference type="PANTHER" id="PTHR24291">
    <property type="entry name" value="CYTOCHROME P450 FAMILY 4"/>
    <property type="match status" value="1"/>
</dbReference>
<evidence type="ECO:0000256" key="3">
    <source>
        <dbReference type="ARBA" id="ARBA00022723"/>
    </source>
</evidence>
<dbReference type="CDD" id="cd20620">
    <property type="entry name" value="CYP132-like"/>
    <property type="match status" value="1"/>
</dbReference>
<dbReference type="GO" id="GO:0004497">
    <property type="term" value="F:monooxygenase activity"/>
    <property type="evidence" value="ECO:0007669"/>
    <property type="project" value="UniProtKB-KW"/>
</dbReference>
<comment type="caution">
    <text evidence="9">The sequence shown here is derived from an EMBL/GenBank/DDBJ whole genome shotgun (WGS) entry which is preliminary data.</text>
</comment>
<accession>A1ZWE3</accession>
<keyword evidence="5 7" id="KW-0408">Iron</keyword>
<dbReference type="RefSeq" id="WP_002703072.1">
    <property type="nucleotide sequence ID" value="NZ_AAWS01000051.1"/>
</dbReference>
<dbReference type="AlphaFoldDB" id="A1ZWE3"/>
<proteinExistence type="inferred from homology"/>
<dbReference type="EMBL" id="AAWS01000051">
    <property type="protein sequence ID" value="EAY25283.1"/>
    <property type="molecule type" value="Genomic_DNA"/>
</dbReference>
<protein>
    <submittedName>
        <fullName evidence="9">Cytochrome P450 family protein</fullName>
    </submittedName>
</protein>
<evidence type="ECO:0000256" key="6">
    <source>
        <dbReference type="ARBA" id="ARBA00023033"/>
    </source>
</evidence>
<evidence type="ECO:0000313" key="10">
    <source>
        <dbReference type="Proteomes" id="UP000004095"/>
    </source>
</evidence>
<keyword evidence="10" id="KW-1185">Reference proteome</keyword>
<dbReference type="OrthoDB" id="9764248at2"/>
<evidence type="ECO:0000256" key="2">
    <source>
        <dbReference type="ARBA" id="ARBA00022617"/>
    </source>
</evidence>
<name>A1ZWE3_MICM2</name>
<sequence>MHEKKLPPSTQKTHWLFGNTMELKHDSLGSLLKWQKEFGSFYSFYRVNQPHYVATKPEYIKYVLQDNNKNYHKGKAFEYMKVLLGNGLVTNEGDFWRKQRRMAQPAFHKTKLAGLTEVMTGLIEEFLDEWEQKYQSGDRINLTKEMNLLALKIVSKALFQSEVGEAIYKIGDHLNYALYRMMMRLRNPFLPPRWIPTAANRKEQKAIRELFGIIDGIIAQRRQDTQDYNDLLSMLMHSEDEDTGEKMSNQQLRDEVMTLFMAGHESSSAALGYLFWLLSQYPDIDQKVEAELAQNLGSAAFTFESMRQVPYSSQVINEMLRLYPPAWTVGRKAVADDEIDGYHVPAGTSIMIPAYVVHRDADLWEQPHEFLPERWQTQQVKELPRFAYFPFGGGPRLCIGDQFALLEIHAVLALLKRRFTFEHQPRHHIALQPLITMRPVEDIYLTLIRRG</sequence>
<dbReference type="Gene3D" id="1.10.630.10">
    <property type="entry name" value="Cytochrome P450"/>
    <property type="match status" value="1"/>
</dbReference>
<reference evidence="9 10" key="1">
    <citation type="submission" date="2007-01" db="EMBL/GenBank/DDBJ databases">
        <authorList>
            <person name="Haygood M."/>
            <person name="Podell S."/>
            <person name="Anderson C."/>
            <person name="Hopkinson B."/>
            <person name="Roe K."/>
            <person name="Barbeau K."/>
            <person name="Gaasterland T."/>
            <person name="Ferriera S."/>
            <person name="Johnson J."/>
            <person name="Kravitz S."/>
            <person name="Beeson K."/>
            <person name="Sutton G."/>
            <person name="Rogers Y.-H."/>
            <person name="Friedman R."/>
            <person name="Frazier M."/>
            <person name="Venter J.C."/>
        </authorList>
    </citation>
    <scope>NUCLEOTIDE SEQUENCE [LARGE SCALE GENOMIC DNA]</scope>
    <source>
        <strain evidence="9 10">ATCC 23134</strain>
    </source>
</reference>
<dbReference type="InterPro" id="IPR036396">
    <property type="entry name" value="Cyt_P450_sf"/>
</dbReference>
<dbReference type="eggNOG" id="COG2124">
    <property type="taxonomic scope" value="Bacteria"/>
</dbReference>
<evidence type="ECO:0000256" key="7">
    <source>
        <dbReference type="PIRSR" id="PIRSR602401-1"/>
    </source>
</evidence>
<feature type="binding site" description="axial binding residue" evidence="7">
    <location>
        <position position="398"/>
    </location>
    <ligand>
        <name>heme</name>
        <dbReference type="ChEBI" id="CHEBI:30413"/>
    </ligand>
    <ligandPart>
        <name>Fe</name>
        <dbReference type="ChEBI" id="CHEBI:18248"/>
    </ligandPart>
</feature>
<keyword evidence="3 7" id="KW-0479">Metal-binding</keyword>
<evidence type="ECO:0000313" key="9">
    <source>
        <dbReference type="EMBL" id="EAY25283.1"/>
    </source>
</evidence>
<dbReference type="Proteomes" id="UP000004095">
    <property type="component" value="Unassembled WGS sequence"/>
</dbReference>
<dbReference type="InterPro" id="IPR002401">
    <property type="entry name" value="Cyt_P450_E_grp-I"/>
</dbReference>
<gene>
    <name evidence="9" type="ORF">M23134_02753</name>
</gene>
<keyword evidence="4 8" id="KW-0560">Oxidoreductase</keyword>
<keyword evidence="6 8" id="KW-0503">Monooxygenase</keyword>
<evidence type="ECO:0000256" key="1">
    <source>
        <dbReference type="ARBA" id="ARBA00010617"/>
    </source>
</evidence>
<dbReference type="PROSITE" id="PS00086">
    <property type="entry name" value="CYTOCHROME_P450"/>
    <property type="match status" value="1"/>
</dbReference>
<dbReference type="GO" id="GO:0016705">
    <property type="term" value="F:oxidoreductase activity, acting on paired donors, with incorporation or reduction of molecular oxygen"/>
    <property type="evidence" value="ECO:0007669"/>
    <property type="project" value="InterPro"/>
</dbReference>
<dbReference type="SUPFAM" id="SSF48264">
    <property type="entry name" value="Cytochrome P450"/>
    <property type="match status" value="1"/>
</dbReference>
<evidence type="ECO:0000256" key="5">
    <source>
        <dbReference type="ARBA" id="ARBA00023004"/>
    </source>
</evidence>